<comment type="cofactor">
    <cofactor evidence="1">
        <name>Mg(2+)</name>
        <dbReference type="ChEBI" id="CHEBI:18420"/>
    </cofactor>
</comment>
<evidence type="ECO:0000313" key="13">
    <source>
        <dbReference type="Proteomes" id="UP001201873"/>
    </source>
</evidence>
<organism evidence="12 13">
    <name type="scientific">Frankia umida</name>
    <dbReference type="NCBI Taxonomy" id="573489"/>
    <lineage>
        <taxon>Bacteria</taxon>
        <taxon>Bacillati</taxon>
        <taxon>Actinomycetota</taxon>
        <taxon>Actinomycetes</taxon>
        <taxon>Frankiales</taxon>
        <taxon>Frankiaceae</taxon>
        <taxon>Frankia</taxon>
    </lineage>
</organism>
<evidence type="ECO:0000313" key="12">
    <source>
        <dbReference type="EMBL" id="MCK9876382.1"/>
    </source>
</evidence>
<dbReference type="InterPro" id="IPR005852">
    <property type="entry name" value="PGM_a-D-Glc-sp"/>
</dbReference>
<evidence type="ECO:0000256" key="2">
    <source>
        <dbReference type="ARBA" id="ARBA00010231"/>
    </source>
</evidence>
<dbReference type="Pfam" id="PF00408">
    <property type="entry name" value="PGM_PMM_IV"/>
    <property type="match status" value="1"/>
</dbReference>
<comment type="caution">
    <text evidence="12">The sequence shown here is derived from an EMBL/GenBank/DDBJ whole genome shotgun (WGS) entry which is preliminary data.</text>
</comment>
<dbReference type="Gene3D" id="3.30.310.50">
    <property type="entry name" value="Alpha-D-phosphohexomutase, C-terminal domain"/>
    <property type="match status" value="1"/>
</dbReference>
<name>A0ABT0JXW9_9ACTN</name>
<dbReference type="InterPro" id="IPR036900">
    <property type="entry name" value="A-D-PHexomutase_C_sf"/>
</dbReference>
<feature type="domain" description="Alpha-D-phosphohexomutase alpha/beta/alpha" evidence="9">
    <location>
        <begin position="40"/>
        <end position="183"/>
    </location>
</feature>
<comment type="similarity">
    <text evidence="2 7">Belongs to the phosphohexose mutase family.</text>
</comment>
<evidence type="ECO:0000256" key="5">
    <source>
        <dbReference type="ARBA" id="ARBA00022842"/>
    </source>
</evidence>
<keyword evidence="6 12" id="KW-0413">Isomerase</keyword>
<evidence type="ECO:0000256" key="7">
    <source>
        <dbReference type="RuleBase" id="RU004326"/>
    </source>
</evidence>
<protein>
    <submittedName>
        <fullName evidence="12">Phosphoglucomutase (Alpha-D-glucose-1,6-bisphosphate-dependent)</fullName>
        <ecNumber evidence="12">5.4.2.2</ecNumber>
    </submittedName>
</protein>
<dbReference type="Pfam" id="PF02879">
    <property type="entry name" value="PGM_PMM_II"/>
    <property type="match status" value="1"/>
</dbReference>
<evidence type="ECO:0000259" key="11">
    <source>
        <dbReference type="Pfam" id="PF02880"/>
    </source>
</evidence>
<reference evidence="12 13" key="1">
    <citation type="submission" date="2022-04" db="EMBL/GenBank/DDBJ databases">
        <title>Genome diversity in the genus Frankia.</title>
        <authorList>
            <person name="Carlos-Shanley C."/>
            <person name="Hahn D."/>
        </authorList>
    </citation>
    <scope>NUCLEOTIDE SEQUENCE [LARGE SCALE GENOMIC DNA]</scope>
    <source>
        <strain evidence="12 13">Ag45/Mut15</strain>
    </source>
</reference>
<evidence type="ECO:0000259" key="10">
    <source>
        <dbReference type="Pfam" id="PF02879"/>
    </source>
</evidence>
<evidence type="ECO:0000256" key="4">
    <source>
        <dbReference type="ARBA" id="ARBA00022723"/>
    </source>
</evidence>
<dbReference type="EMBL" id="JALKFT010000009">
    <property type="protein sequence ID" value="MCK9876382.1"/>
    <property type="molecule type" value="Genomic_DNA"/>
</dbReference>
<dbReference type="EC" id="5.4.2.2" evidence="12"/>
<sequence length="549" mass="56936">MPISPRAGQPAAAEDLVDVDALLTAYHDRHPDLADPAQRVSFGTSGHRGSALRGSFNADHILATTQAICEYRASTGVDGPLFLGIDTHALSAPALATALRVLVAHGVAVRIAPDGEATPTPVISHAILGHNRERAASGRGLADGIVITPSHNPPADGGFKYNPTHGGPADTSVTKVIQDRANALLDAGLVGVSQVLYSDARAAAVVHDYVGAYVEDLADIIDLDAIRSAGVRIGVDPLGGASLVYWQAIAERYKLDLNVVNTTVDPTFAFMTTDWDGKIRMDPSSPYAMASLLRLAGSFDVALANDADADRHGVVTPGVGLLNPNHFLSVAIDYLFGHRVDWPAGTAIGKTLVSSSMIDRVGAGLGRGIVEVPVGFKWFVDGLIGGTLGFGGEESAGASFLRRGGGVWTTDKDGLIACLLAAEITAVTGRDPGRAYAELTERYGAPAYRRVDAPATPAQKKVLAALTPESLGASRLAGAPVTAALSHAPGNGAAIGGVKVVTDDAWFAARPSGTEDVYKIYAESFRGADHLDTVLAEAQTLVDAALTRG</sequence>
<dbReference type="NCBIfam" id="TIGR01132">
    <property type="entry name" value="pgm"/>
    <property type="match status" value="1"/>
</dbReference>
<dbReference type="Pfam" id="PF02878">
    <property type="entry name" value="PGM_PMM_I"/>
    <property type="match status" value="1"/>
</dbReference>
<accession>A0ABT0JXW9</accession>
<dbReference type="PANTHER" id="PTHR45745:SF1">
    <property type="entry name" value="PHOSPHOGLUCOMUTASE 2B-RELATED"/>
    <property type="match status" value="1"/>
</dbReference>
<dbReference type="PROSITE" id="PS00710">
    <property type="entry name" value="PGM_PMM"/>
    <property type="match status" value="1"/>
</dbReference>
<dbReference type="SUPFAM" id="SSF53738">
    <property type="entry name" value="Phosphoglucomutase, first 3 domains"/>
    <property type="match status" value="3"/>
</dbReference>
<dbReference type="GO" id="GO:0004614">
    <property type="term" value="F:phosphoglucomutase activity"/>
    <property type="evidence" value="ECO:0007669"/>
    <property type="project" value="UniProtKB-EC"/>
</dbReference>
<proteinExistence type="inferred from homology"/>
<dbReference type="Pfam" id="PF02880">
    <property type="entry name" value="PGM_PMM_III"/>
    <property type="match status" value="1"/>
</dbReference>
<evidence type="ECO:0000256" key="6">
    <source>
        <dbReference type="ARBA" id="ARBA00023235"/>
    </source>
</evidence>
<dbReference type="InterPro" id="IPR016055">
    <property type="entry name" value="A-D-PHexomutase_a/b/a-I/II/III"/>
</dbReference>
<feature type="domain" description="Alpha-D-phosphohexomutase alpha/beta/alpha" evidence="10">
    <location>
        <begin position="212"/>
        <end position="316"/>
    </location>
</feature>
<keyword evidence="3" id="KW-0597">Phosphoprotein</keyword>
<dbReference type="Proteomes" id="UP001201873">
    <property type="component" value="Unassembled WGS sequence"/>
</dbReference>
<dbReference type="RefSeq" id="WP_248824660.1">
    <property type="nucleotide sequence ID" value="NZ_JALKFT010000009.1"/>
</dbReference>
<evidence type="ECO:0000259" key="9">
    <source>
        <dbReference type="Pfam" id="PF02878"/>
    </source>
</evidence>
<feature type="domain" description="Alpha-D-phosphohexomutase alpha/beta/alpha" evidence="11">
    <location>
        <begin position="323"/>
        <end position="443"/>
    </location>
</feature>
<dbReference type="InterPro" id="IPR005845">
    <property type="entry name" value="A-D-PHexomutase_a/b/a-II"/>
</dbReference>
<evidence type="ECO:0000256" key="3">
    <source>
        <dbReference type="ARBA" id="ARBA00022553"/>
    </source>
</evidence>
<dbReference type="SUPFAM" id="SSF55957">
    <property type="entry name" value="Phosphoglucomutase, C-terminal domain"/>
    <property type="match status" value="1"/>
</dbReference>
<evidence type="ECO:0000256" key="1">
    <source>
        <dbReference type="ARBA" id="ARBA00001946"/>
    </source>
</evidence>
<dbReference type="PANTHER" id="PTHR45745">
    <property type="entry name" value="PHOSPHOMANNOMUTASE 45A"/>
    <property type="match status" value="1"/>
</dbReference>
<dbReference type="CDD" id="cd05801">
    <property type="entry name" value="PGM_like3"/>
    <property type="match status" value="1"/>
</dbReference>
<dbReference type="InterPro" id="IPR005843">
    <property type="entry name" value="A-D-PHexomutase_C"/>
</dbReference>
<dbReference type="InterPro" id="IPR016066">
    <property type="entry name" value="A-D-PHexomutase_CS"/>
</dbReference>
<dbReference type="Gene3D" id="3.40.120.10">
    <property type="entry name" value="Alpha-D-Glucose-1,6-Bisphosphate, subunit A, domain 3"/>
    <property type="match status" value="3"/>
</dbReference>
<evidence type="ECO:0000259" key="8">
    <source>
        <dbReference type="Pfam" id="PF00408"/>
    </source>
</evidence>
<gene>
    <name evidence="12" type="primary">pgm</name>
    <name evidence="12" type="ORF">MXD59_11460</name>
</gene>
<keyword evidence="5 7" id="KW-0460">Magnesium</keyword>
<dbReference type="InterPro" id="IPR005846">
    <property type="entry name" value="A-D-PHexomutase_a/b/a-III"/>
</dbReference>
<keyword evidence="13" id="KW-1185">Reference proteome</keyword>
<feature type="domain" description="Alpha-D-phosphohexomutase C-terminal" evidence="8">
    <location>
        <begin position="492"/>
        <end position="536"/>
    </location>
</feature>
<keyword evidence="4 7" id="KW-0479">Metal-binding</keyword>
<dbReference type="InterPro" id="IPR005844">
    <property type="entry name" value="A-D-PHexomutase_a/b/a-I"/>
</dbReference>